<dbReference type="AlphaFoldDB" id="A0A2B1K6G5"/>
<comment type="caution">
    <text evidence="1">The sequence shown here is derived from an EMBL/GenBank/DDBJ whole genome shotgun (WGS) entry which is preliminary data.</text>
</comment>
<organism evidence="1 2">
    <name type="scientific">Bacillus cereus</name>
    <dbReference type="NCBI Taxonomy" id="1396"/>
    <lineage>
        <taxon>Bacteria</taxon>
        <taxon>Bacillati</taxon>
        <taxon>Bacillota</taxon>
        <taxon>Bacilli</taxon>
        <taxon>Bacillales</taxon>
        <taxon>Bacillaceae</taxon>
        <taxon>Bacillus</taxon>
        <taxon>Bacillus cereus group</taxon>
    </lineage>
</organism>
<dbReference type="EMBL" id="NUYN01000038">
    <property type="protein sequence ID" value="PFN20470.1"/>
    <property type="molecule type" value="Genomic_DNA"/>
</dbReference>
<dbReference type="RefSeq" id="WP_098541479.1">
    <property type="nucleotide sequence ID" value="NZ_NUYN01000038.1"/>
</dbReference>
<evidence type="ECO:0000313" key="2">
    <source>
        <dbReference type="Proteomes" id="UP000225182"/>
    </source>
</evidence>
<protein>
    <submittedName>
        <fullName evidence="1">Uncharacterized protein</fullName>
    </submittedName>
</protein>
<proteinExistence type="predicted"/>
<evidence type="ECO:0000313" key="1">
    <source>
        <dbReference type="EMBL" id="PFN20470.1"/>
    </source>
</evidence>
<gene>
    <name evidence="1" type="ORF">COJ50_21635</name>
</gene>
<accession>A0A2B1K6G5</accession>
<reference evidence="1 2" key="1">
    <citation type="submission" date="2017-09" db="EMBL/GenBank/DDBJ databases">
        <title>Large-scale bioinformatics analysis of Bacillus genomes uncovers conserved roles of natural products in bacterial physiology.</title>
        <authorList>
            <consortium name="Agbiome Team Llc"/>
            <person name="Bleich R.M."/>
            <person name="Grubbs K.J."/>
            <person name="Santa Maria K.C."/>
            <person name="Allen S.E."/>
            <person name="Farag S."/>
            <person name="Shank E.A."/>
            <person name="Bowers A."/>
        </authorList>
    </citation>
    <scope>NUCLEOTIDE SEQUENCE [LARGE SCALE GENOMIC DNA]</scope>
    <source>
        <strain evidence="1 2">AFS076905</strain>
    </source>
</reference>
<name>A0A2B1K6G5_BACCE</name>
<dbReference type="Proteomes" id="UP000225182">
    <property type="component" value="Unassembled WGS sequence"/>
</dbReference>
<sequence length="126" mass="14913">MICQKNIIFATEKLYMIHFSTYLDQSISITFYTNQKNHRGETFRPFLTPSIPAYEAQKYGETSEGLIYIRDYGRYKDSITVLLEEEIIIPNSIRPLLNDIICAQLTDQVYQKYVLYKDDILDFIDY</sequence>